<dbReference type="Proteomes" id="UP001149074">
    <property type="component" value="Unassembled WGS sequence"/>
</dbReference>
<evidence type="ECO:0000259" key="4">
    <source>
        <dbReference type="PROSITE" id="PS50994"/>
    </source>
</evidence>
<dbReference type="InterPro" id="IPR036397">
    <property type="entry name" value="RNaseH_sf"/>
</dbReference>
<keyword evidence="1" id="KW-0064">Aspartyl protease</keyword>
<keyword evidence="1" id="KW-0378">Hydrolase</keyword>
<dbReference type="EMBL" id="JAPQKI010000001">
    <property type="protein sequence ID" value="KAJ5111968.1"/>
    <property type="molecule type" value="Genomic_DNA"/>
</dbReference>
<feature type="region of interest" description="Disordered" evidence="3">
    <location>
        <begin position="274"/>
        <end position="319"/>
    </location>
</feature>
<dbReference type="InterPro" id="IPR001584">
    <property type="entry name" value="Integrase_cat-core"/>
</dbReference>
<evidence type="ECO:0000256" key="1">
    <source>
        <dbReference type="ARBA" id="ARBA00022750"/>
    </source>
</evidence>
<feature type="compositionally biased region" description="Basic and acidic residues" evidence="3">
    <location>
        <begin position="283"/>
        <end position="292"/>
    </location>
</feature>
<proteinExistence type="predicted"/>
<feature type="compositionally biased region" description="Low complexity" evidence="3">
    <location>
        <begin position="788"/>
        <end position="800"/>
    </location>
</feature>
<dbReference type="Gene3D" id="3.30.420.10">
    <property type="entry name" value="Ribonuclease H-like superfamily/Ribonuclease H"/>
    <property type="match status" value="1"/>
</dbReference>
<dbReference type="GO" id="GO:0004190">
    <property type="term" value="F:aspartic-type endopeptidase activity"/>
    <property type="evidence" value="ECO:0007669"/>
    <property type="project" value="UniProtKB-KW"/>
</dbReference>
<keyword evidence="2" id="KW-0694">RNA-binding</keyword>
<organism evidence="5 6">
    <name type="scientific">Penicillium argentinense</name>
    <dbReference type="NCBI Taxonomy" id="1131581"/>
    <lineage>
        <taxon>Eukaryota</taxon>
        <taxon>Fungi</taxon>
        <taxon>Dikarya</taxon>
        <taxon>Ascomycota</taxon>
        <taxon>Pezizomycotina</taxon>
        <taxon>Eurotiomycetes</taxon>
        <taxon>Eurotiomycetidae</taxon>
        <taxon>Eurotiales</taxon>
        <taxon>Aspergillaceae</taxon>
        <taxon>Penicillium</taxon>
    </lineage>
</organism>
<name>A0A9W9G4K8_9EURO</name>
<dbReference type="SUPFAM" id="SSF56672">
    <property type="entry name" value="DNA/RNA polymerases"/>
    <property type="match status" value="1"/>
</dbReference>
<dbReference type="OrthoDB" id="3799035at2759"/>
<evidence type="ECO:0000256" key="3">
    <source>
        <dbReference type="SAM" id="MobiDB-lite"/>
    </source>
</evidence>
<keyword evidence="1" id="KW-0645">Protease</keyword>
<reference evidence="5" key="1">
    <citation type="submission" date="2022-11" db="EMBL/GenBank/DDBJ databases">
        <authorList>
            <person name="Petersen C."/>
        </authorList>
    </citation>
    <scope>NUCLEOTIDE SEQUENCE</scope>
    <source>
        <strain evidence="5">IBT 30761</strain>
    </source>
</reference>
<dbReference type="InterPro" id="IPR013103">
    <property type="entry name" value="RVT_2"/>
</dbReference>
<protein>
    <recommendedName>
        <fullName evidence="4">Integrase catalytic domain-containing protein</fullName>
    </recommendedName>
</protein>
<dbReference type="GO" id="GO:0005634">
    <property type="term" value="C:nucleus"/>
    <property type="evidence" value="ECO:0007669"/>
    <property type="project" value="UniProtKB-ARBA"/>
</dbReference>
<feature type="region of interest" description="Disordered" evidence="3">
    <location>
        <begin position="233"/>
        <end position="252"/>
    </location>
</feature>
<gene>
    <name evidence="5" type="ORF">N7532_000013</name>
</gene>
<reference evidence="5" key="2">
    <citation type="journal article" date="2023" name="IMA Fungus">
        <title>Comparative genomic study of the Penicillium genus elucidates a diverse pangenome and 15 lateral gene transfer events.</title>
        <authorList>
            <person name="Petersen C."/>
            <person name="Sorensen T."/>
            <person name="Nielsen M.R."/>
            <person name="Sondergaard T.E."/>
            <person name="Sorensen J.L."/>
            <person name="Fitzpatrick D.A."/>
            <person name="Frisvad J.C."/>
            <person name="Nielsen K.L."/>
        </authorList>
    </citation>
    <scope>NUCLEOTIDE SEQUENCE</scope>
    <source>
        <strain evidence="5">IBT 30761</strain>
    </source>
</reference>
<dbReference type="SUPFAM" id="SSF53098">
    <property type="entry name" value="Ribonuclease H-like"/>
    <property type="match status" value="1"/>
</dbReference>
<dbReference type="Pfam" id="PF25597">
    <property type="entry name" value="SH3_retrovirus"/>
    <property type="match status" value="1"/>
</dbReference>
<dbReference type="PROSITE" id="PS50994">
    <property type="entry name" value="INTEGRASE"/>
    <property type="match status" value="1"/>
</dbReference>
<dbReference type="GO" id="GO:0003723">
    <property type="term" value="F:RNA binding"/>
    <property type="evidence" value="ECO:0007669"/>
    <property type="project" value="UniProtKB-KW"/>
</dbReference>
<dbReference type="GeneID" id="81351496"/>
<sequence>MPAHLTESPDRNVAAIEPLTGSDNYATWKHLMTSYLKARQVWDVVSGDLQRPNCLFKYAKPITADIVPLVDERLIGAPRQKAIEARLEAEVQAFERHQEWSKREAEAYHTIFRYLSVEISVHVAGLETSRDLWNDLEERYRRMELATFCELFAQLKETTGSSCTSIREFVDRVRLLVHRLNAIMPGSIGDHAHVAILLTQIGPEYALVVDAIQNDKDPANPAMIGNRLANAERTVSAKNSPTPPRGAPSVNTVKASVKKCNYCKKRGHEVSKCWKKNPHLRPKRDNGVKTERSVSGSPQNESHQGQAEERQGPPTSYKRPRINIVRARVTTLYTHAPNPRWILDSAATSHICWDRDCFSSFRIHHEMLDTAGDPVEAEGIGTIKLTLRGKINRTLILKNVYYAPRIGMNLISVPKLLRDRYSMIAHPQNVFLQRRGRTIGAAFHTEEDLLILRCYVSKRSRPQVQLARSSSSNNHDNCIEMDIDEPLESSGAPSAVTTSELNCDAQILDEDASRGVDQIPKEALWHARLGHLNRGDLRTVLSQTGTPYQQQTSAELQATPQCPACMSEMPVGKDGSRYVITFTDDFSRGSWAYALKRKSEALQKLQHFEAWVNRQFELQIKRFLCDNGREYLPIGAYLERQGVEFDTSAPYCKGQNGLAERTNRTIQERINTLLFDARLPPSWWTEILETVLYLKLRAPASILKKKTPYEAIYGTIPELSHLRRIGSRAWVLIPKAQREKIGPRSSECRLLGYCEPSQYKLYEVHSGRTVFSRDVEFDERTPVAPLIEESASHNISASSSTPQVMPEPTAFDPEPAPLTPPHPLSPSNEPQQQESNLPDHSNQHTNETGQPESTPQPVNPAISDAQDIHDLGYSLYGRKRRPSRRLLESLGKAYIITSPMGSTNDDPLTFQEAISGQKHLEWRTAIQREYQSLLDNGTWELIRRKDVPPGQQVIGCKWVFKTKANKVRKARLVIKGYRQRHGIDYHDTFAAVSRMDSVRCIIASAVLKGWKLHQFDAVTAFLHGDIDTAIYMELPEGFEKEGYVCQLRRSLYGLKQAPRIWYRCVQRVLQSNGFTMAQSDNCVFYKDNCVVCVYVDDFLVAGATTHEIKNVRRALEREFKLNDLGSPRSFLGIQFNFNIDGSVSIHQHQYIQKVLSDFCMEDCQPKNTPMNPKAKLNTRPGEEDIDENSKDRYCSAVGALMYLMVGTRPDIAFALGTLSRFTSRPQLHHQAALQRLLRYLKATQSYQITYQAGQLIGYTDADFGGSVVTDGAYSTSGYIFKLAGAPISWSSKRQGEIATSTTHAEYIGQYNAILHLQWLRTFLAETDLFQSPVTNIMADNQSAIALSHNPEFHKRTKHFNVKFHYQREVLNAGEIGLQYIPTNSQAADGLTKPLGPKPFLRFCNLIGIQAG</sequence>
<dbReference type="InterPro" id="IPR012337">
    <property type="entry name" value="RNaseH-like_sf"/>
</dbReference>
<evidence type="ECO:0000313" key="5">
    <source>
        <dbReference type="EMBL" id="KAJ5111968.1"/>
    </source>
</evidence>
<dbReference type="Pfam" id="PF07727">
    <property type="entry name" value="RVT_2"/>
    <property type="match status" value="1"/>
</dbReference>
<keyword evidence="6" id="KW-1185">Reference proteome</keyword>
<feature type="compositionally biased region" description="Polar residues" evidence="3">
    <location>
        <begin position="828"/>
        <end position="856"/>
    </location>
</feature>
<dbReference type="InterPro" id="IPR043502">
    <property type="entry name" value="DNA/RNA_pol_sf"/>
</dbReference>
<dbReference type="InterPro" id="IPR057670">
    <property type="entry name" value="SH3_retrovirus"/>
</dbReference>
<dbReference type="PANTHER" id="PTHR11439:SF483">
    <property type="entry name" value="PEPTIDE SYNTHASE GLIP-LIKE, PUTATIVE (AFU_ORTHOLOGUE AFUA_3G12920)-RELATED"/>
    <property type="match status" value="1"/>
</dbReference>
<feature type="region of interest" description="Disordered" evidence="3">
    <location>
        <begin position="788"/>
        <end position="863"/>
    </location>
</feature>
<accession>A0A9W9G4K8</accession>
<dbReference type="Pfam" id="PF22936">
    <property type="entry name" value="Pol_BBD"/>
    <property type="match status" value="1"/>
</dbReference>
<evidence type="ECO:0000313" key="6">
    <source>
        <dbReference type="Proteomes" id="UP001149074"/>
    </source>
</evidence>
<feature type="compositionally biased region" description="Pro residues" evidence="3">
    <location>
        <begin position="814"/>
        <end position="824"/>
    </location>
</feature>
<dbReference type="CDD" id="cd09272">
    <property type="entry name" value="RNase_HI_RT_Ty1"/>
    <property type="match status" value="1"/>
</dbReference>
<feature type="domain" description="Integrase catalytic" evidence="4">
    <location>
        <begin position="516"/>
        <end position="716"/>
    </location>
</feature>
<dbReference type="Pfam" id="PF14223">
    <property type="entry name" value="Retrotran_gag_2"/>
    <property type="match status" value="1"/>
</dbReference>
<dbReference type="InterPro" id="IPR054722">
    <property type="entry name" value="PolX-like_BBD"/>
</dbReference>
<evidence type="ECO:0000256" key="2">
    <source>
        <dbReference type="ARBA" id="ARBA00022884"/>
    </source>
</evidence>
<feature type="compositionally biased region" description="Polar residues" evidence="3">
    <location>
        <begin position="293"/>
        <end position="305"/>
    </location>
</feature>
<dbReference type="GO" id="GO:0015074">
    <property type="term" value="P:DNA integration"/>
    <property type="evidence" value="ECO:0007669"/>
    <property type="project" value="InterPro"/>
</dbReference>
<dbReference type="PANTHER" id="PTHR11439">
    <property type="entry name" value="GAG-POL-RELATED RETROTRANSPOSON"/>
    <property type="match status" value="1"/>
</dbReference>
<dbReference type="RefSeq" id="XP_056479741.1">
    <property type="nucleotide sequence ID" value="XM_056612517.1"/>
</dbReference>
<comment type="caution">
    <text evidence="5">The sequence shown here is derived from an EMBL/GenBank/DDBJ whole genome shotgun (WGS) entry which is preliminary data.</text>
</comment>